<dbReference type="Proteomes" id="UP000286715">
    <property type="component" value="Unassembled WGS sequence"/>
</dbReference>
<comment type="caution">
    <text evidence="1">The sequence shown here is derived from an EMBL/GenBank/DDBJ whole genome shotgun (WGS) entry which is preliminary data.</text>
</comment>
<dbReference type="AlphaFoldDB" id="A0A401XI40"/>
<organism evidence="1 2">
    <name type="scientific">Thermaurantimonas aggregans</name>
    <dbReference type="NCBI Taxonomy" id="2173829"/>
    <lineage>
        <taxon>Bacteria</taxon>
        <taxon>Pseudomonadati</taxon>
        <taxon>Bacteroidota</taxon>
        <taxon>Flavobacteriia</taxon>
        <taxon>Flavobacteriales</taxon>
        <taxon>Schleiferiaceae</taxon>
        <taxon>Thermaurantimonas</taxon>
    </lineage>
</organism>
<protein>
    <submittedName>
        <fullName evidence="1">Uncharacterized protein</fullName>
    </submittedName>
</protein>
<reference evidence="1 2" key="1">
    <citation type="submission" date="2018-11" db="EMBL/GenBank/DDBJ databases">
        <title>Schleiferia aggregans sp. nov., a moderately thermophilic heterotrophic bacterium isolated from microbial mats at a terrestrial hot spring.</title>
        <authorList>
            <person name="Iino T."/>
            <person name="Ohkuma M."/>
            <person name="Haruta S."/>
        </authorList>
    </citation>
    <scope>NUCLEOTIDE SEQUENCE [LARGE SCALE GENOMIC DNA]</scope>
    <source>
        <strain evidence="1 2">LA</strain>
    </source>
</reference>
<sequence>MDDAYVMPTFSIYVAAIGLPVPETLSNSKTKFFAVSNEVCQIAVIFVEDEPKFATVTEFEVVNLVTTEVPPAPLLSIILIKILFPGVNLVFPVGSVINQPV</sequence>
<evidence type="ECO:0000313" key="2">
    <source>
        <dbReference type="Proteomes" id="UP000286715"/>
    </source>
</evidence>
<name>A0A401XI40_9FLAO</name>
<dbReference type="EMBL" id="BHZE01000001">
    <property type="protein sequence ID" value="GCD76672.1"/>
    <property type="molecule type" value="Genomic_DNA"/>
</dbReference>
<evidence type="ECO:0000313" key="1">
    <source>
        <dbReference type="EMBL" id="GCD76672.1"/>
    </source>
</evidence>
<proteinExistence type="predicted"/>
<accession>A0A401XI40</accession>
<keyword evidence="2" id="KW-1185">Reference proteome</keyword>
<gene>
    <name evidence="1" type="ORF">JCM31826_01540</name>
</gene>